<evidence type="ECO:0000256" key="6">
    <source>
        <dbReference type="HAMAP-Rule" id="MF_00227"/>
    </source>
</evidence>
<evidence type="ECO:0000256" key="5">
    <source>
        <dbReference type="ARBA" id="ARBA00022884"/>
    </source>
</evidence>
<dbReference type="SUPFAM" id="SSF54211">
    <property type="entry name" value="Ribosomal protein S5 domain 2-like"/>
    <property type="match status" value="1"/>
</dbReference>
<dbReference type="Proteomes" id="UP000683585">
    <property type="component" value="Chromosome"/>
</dbReference>
<keyword evidence="1 6" id="KW-0819">tRNA processing</keyword>
<keyword evidence="4 6" id="KW-0378">Hydrolase</keyword>
<comment type="catalytic activity">
    <reaction evidence="6">
        <text>Endonucleolytic cleavage of RNA, removing 5'-extranucleotides from tRNA precursor.</text>
        <dbReference type="EC" id="3.1.26.5"/>
    </reaction>
</comment>
<dbReference type="FunFam" id="3.30.230.10:FF:000016">
    <property type="entry name" value="Ribonuclease P protein component"/>
    <property type="match status" value="1"/>
</dbReference>
<gene>
    <name evidence="6 8" type="primary">rnpA</name>
    <name evidence="8" type="ORF">PROFFT_A_02310</name>
</gene>
<evidence type="ECO:0000313" key="8">
    <source>
        <dbReference type="EMBL" id="CAD6509108.1"/>
    </source>
</evidence>
<accession>A0A8E4GI77</accession>
<dbReference type="Pfam" id="PF00825">
    <property type="entry name" value="Ribonuclease_P"/>
    <property type="match status" value="1"/>
</dbReference>
<dbReference type="GO" id="GO:0000049">
    <property type="term" value="F:tRNA binding"/>
    <property type="evidence" value="ECO:0007669"/>
    <property type="project" value="UniProtKB-UniRule"/>
</dbReference>
<evidence type="ECO:0000313" key="9">
    <source>
        <dbReference type="Proteomes" id="UP000683585"/>
    </source>
</evidence>
<dbReference type="GO" id="GO:0004526">
    <property type="term" value="F:ribonuclease P activity"/>
    <property type="evidence" value="ECO:0007669"/>
    <property type="project" value="UniProtKB-UniRule"/>
</dbReference>
<keyword evidence="5 6" id="KW-0694">RNA-binding</keyword>
<evidence type="ECO:0000256" key="4">
    <source>
        <dbReference type="ARBA" id="ARBA00022801"/>
    </source>
</evidence>
<dbReference type="GO" id="GO:0042781">
    <property type="term" value="F:3'-tRNA processing endoribonuclease activity"/>
    <property type="evidence" value="ECO:0007669"/>
    <property type="project" value="TreeGrafter"/>
</dbReference>
<evidence type="ECO:0000256" key="1">
    <source>
        <dbReference type="ARBA" id="ARBA00022694"/>
    </source>
</evidence>
<dbReference type="PANTHER" id="PTHR33992:SF1">
    <property type="entry name" value="RIBONUCLEASE P PROTEIN COMPONENT"/>
    <property type="match status" value="1"/>
</dbReference>
<name>A0A8E4GI77_9ENTR</name>
<dbReference type="EC" id="3.1.26.5" evidence="6 7"/>
<dbReference type="InterPro" id="IPR014721">
    <property type="entry name" value="Ribsml_uS5_D2-typ_fold_subgr"/>
</dbReference>
<reference evidence="8" key="1">
    <citation type="submission" date="2020-10" db="EMBL/GenBank/DDBJ databases">
        <authorList>
            <person name="Szabo G."/>
        </authorList>
    </citation>
    <scope>NUCLEOTIDE SEQUENCE</scope>
    <source>
        <strain evidence="8">PROFFT</strain>
    </source>
</reference>
<dbReference type="PANTHER" id="PTHR33992">
    <property type="entry name" value="RIBONUCLEASE P PROTEIN COMPONENT"/>
    <property type="match status" value="1"/>
</dbReference>
<proteinExistence type="inferred from homology"/>
<dbReference type="GO" id="GO:0001682">
    <property type="term" value="P:tRNA 5'-leader removal"/>
    <property type="evidence" value="ECO:0007669"/>
    <property type="project" value="UniProtKB-UniRule"/>
</dbReference>
<evidence type="ECO:0000256" key="3">
    <source>
        <dbReference type="ARBA" id="ARBA00022759"/>
    </source>
</evidence>
<keyword evidence="9" id="KW-1185">Reference proteome</keyword>
<comment type="function">
    <text evidence="6">RNaseP catalyzes the removal of the 5'-leader sequence from pre-tRNA to produce the mature 5'-terminus. It can also cleave other RNA substrates such as 4.5S RNA. The protein component plays an auxiliary but essential role in vivo by binding to the 5'-leader sequence and broadening the substrate specificity of the ribozyme.</text>
</comment>
<sequence length="129" mass="15300">MFPSNKEHTFVITLAFPREFRLLTPHQFNFVFQEPQRASSPQIIILGRMNNLGYPRVGLTVSKKCVKRSHERNRIKRLIREHFRLRQHSLPAMDFVVIARKGGQTLDNQELINILEKLWLRHCRQARVS</sequence>
<dbReference type="Gene3D" id="3.30.230.10">
    <property type="match status" value="1"/>
</dbReference>
<keyword evidence="3 6" id="KW-0255">Endonuclease</keyword>
<dbReference type="GO" id="GO:0030677">
    <property type="term" value="C:ribonuclease P complex"/>
    <property type="evidence" value="ECO:0007669"/>
    <property type="project" value="TreeGrafter"/>
</dbReference>
<dbReference type="EMBL" id="LR890047">
    <property type="protein sequence ID" value="CAD6509108.1"/>
    <property type="molecule type" value="Genomic_DNA"/>
</dbReference>
<keyword evidence="2 6" id="KW-0540">Nuclease</keyword>
<evidence type="ECO:0000256" key="7">
    <source>
        <dbReference type="NCBIfam" id="TIGR00188"/>
    </source>
</evidence>
<comment type="similarity">
    <text evidence="6">Belongs to the RnpA family.</text>
</comment>
<evidence type="ECO:0000256" key="2">
    <source>
        <dbReference type="ARBA" id="ARBA00022722"/>
    </source>
</evidence>
<dbReference type="InterPro" id="IPR020568">
    <property type="entry name" value="Ribosomal_Su5_D2-typ_SF"/>
</dbReference>
<dbReference type="KEGG" id="ptf:PROFFT_A_02310"/>
<dbReference type="InterPro" id="IPR000100">
    <property type="entry name" value="RNase_P"/>
</dbReference>
<dbReference type="HAMAP" id="MF_00227">
    <property type="entry name" value="RNase_P"/>
    <property type="match status" value="1"/>
</dbReference>
<protein>
    <recommendedName>
        <fullName evidence="6 7">Ribonuclease P protein component</fullName>
        <shortName evidence="6">RNase P protein</shortName>
        <shortName evidence="6">RNaseP protein</shortName>
        <ecNumber evidence="6 7">3.1.26.5</ecNumber>
    </recommendedName>
    <alternativeName>
        <fullName evidence="6">Protein C5</fullName>
    </alternativeName>
</protein>
<dbReference type="NCBIfam" id="TIGR00188">
    <property type="entry name" value="rnpA"/>
    <property type="match status" value="1"/>
</dbReference>
<organism evidence="8 9">
    <name type="scientific">Candidatus Profftia tarda</name>
    <dbReference type="NCBI Taxonomy" id="1177216"/>
    <lineage>
        <taxon>Bacteria</taxon>
        <taxon>Pseudomonadati</taxon>
        <taxon>Pseudomonadota</taxon>
        <taxon>Gammaproteobacteria</taxon>
        <taxon>Enterobacterales</taxon>
        <taxon>Enterobacteriaceae</taxon>
        <taxon>Candidatus Profftia</taxon>
    </lineage>
</organism>
<dbReference type="AlphaFoldDB" id="A0A8E4GI77"/>
<comment type="subunit">
    <text evidence="6">Consists of a catalytic RNA component (M1 or rnpB) and a protein subunit.</text>
</comment>